<accession>A0A1H6QBF1</accession>
<dbReference type="OrthoDB" id="9808398at2"/>
<keyword evidence="4" id="KW-1185">Reference proteome</keyword>
<gene>
    <name evidence="3" type="ORF">SAMN05421831_101124</name>
</gene>
<feature type="domain" description="AB hydrolase-1" evidence="2">
    <location>
        <begin position="23"/>
        <end position="250"/>
    </location>
</feature>
<dbReference type="STRING" id="64971.SAMN05421831_101124"/>
<dbReference type="SUPFAM" id="SSF53474">
    <property type="entry name" value="alpha/beta-Hydrolases"/>
    <property type="match status" value="1"/>
</dbReference>
<evidence type="ECO:0000313" key="3">
    <source>
        <dbReference type="EMBL" id="SEI38144.1"/>
    </source>
</evidence>
<dbReference type="InterPro" id="IPR029058">
    <property type="entry name" value="AB_hydrolase_fold"/>
</dbReference>
<dbReference type="GO" id="GO:0016787">
    <property type="term" value="F:hydrolase activity"/>
    <property type="evidence" value="ECO:0007669"/>
    <property type="project" value="UniProtKB-KW"/>
</dbReference>
<proteinExistence type="predicted"/>
<dbReference type="AlphaFoldDB" id="A0A1H6QBF1"/>
<sequence>MLHYKVYTPDTDAPTQSHPPPLPLLVVHGLFGHADNWRSQARQWAQTRPVCCVDVRNHGKSPQMSAMDYPAMAQDLIEVCHHLGWQQSHLLGHSMGGKIAMQAAVDAPELFASVVLVDVAPVAYPASHTQVFAGLLALQAAQPLASRQQADVILRDFVQEVPVRQFLLTNLTRTQEGLILQLGLDTLYAAYAEILAAPQLAAQYSKPACLIWGTDSDYIKATHPEQDFQPYFPQLTHIPMPTGHWPHAQEAARFTQIVSDFLTQVESTDASK</sequence>
<name>A0A1H6QBF1_9GAMM</name>
<evidence type="ECO:0000313" key="4">
    <source>
        <dbReference type="Proteomes" id="UP000242999"/>
    </source>
</evidence>
<dbReference type="EMBL" id="FNYH01000001">
    <property type="protein sequence ID" value="SEI38144.1"/>
    <property type="molecule type" value="Genomic_DNA"/>
</dbReference>
<dbReference type="PANTHER" id="PTHR46118">
    <property type="entry name" value="PROTEIN ABHD11"/>
    <property type="match status" value="1"/>
</dbReference>
<dbReference type="InterPro" id="IPR000073">
    <property type="entry name" value="AB_hydrolase_1"/>
</dbReference>
<dbReference type="Gene3D" id="3.40.50.1820">
    <property type="entry name" value="alpha/beta hydrolase"/>
    <property type="match status" value="1"/>
</dbReference>
<dbReference type="Proteomes" id="UP000242999">
    <property type="component" value="Unassembled WGS sequence"/>
</dbReference>
<organism evidence="3 4">
    <name type="scientific">Allopseudospirillum japonicum</name>
    <dbReference type="NCBI Taxonomy" id="64971"/>
    <lineage>
        <taxon>Bacteria</taxon>
        <taxon>Pseudomonadati</taxon>
        <taxon>Pseudomonadota</taxon>
        <taxon>Gammaproteobacteria</taxon>
        <taxon>Oceanospirillales</taxon>
        <taxon>Oceanospirillaceae</taxon>
        <taxon>Allopseudospirillum</taxon>
    </lineage>
</organism>
<reference evidence="4" key="1">
    <citation type="submission" date="2016-10" db="EMBL/GenBank/DDBJ databases">
        <authorList>
            <person name="Varghese N."/>
            <person name="Submissions S."/>
        </authorList>
    </citation>
    <scope>NUCLEOTIDE SEQUENCE [LARGE SCALE GENOMIC DNA]</scope>
    <source>
        <strain evidence="4">DSM 7165</strain>
    </source>
</reference>
<dbReference type="Pfam" id="PF00561">
    <property type="entry name" value="Abhydrolase_1"/>
    <property type="match status" value="1"/>
</dbReference>
<evidence type="ECO:0000256" key="1">
    <source>
        <dbReference type="ARBA" id="ARBA00022801"/>
    </source>
</evidence>
<dbReference type="RefSeq" id="WP_093307813.1">
    <property type="nucleotide sequence ID" value="NZ_FNYH01000001.1"/>
</dbReference>
<evidence type="ECO:0000259" key="2">
    <source>
        <dbReference type="Pfam" id="PF00561"/>
    </source>
</evidence>
<dbReference type="PANTHER" id="PTHR46118:SF4">
    <property type="entry name" value="PROTEIN ABHD11"/>
    <property type="match status" value="1"/>
</dbReference>
<protein>
    <submittedName>
        <fullName evidence="3">Esterase</fullName>
    </submittedName>
</protein>
<keyword evidence="1" id="KW-0378">Hydrolase</keyword>